<organism evidence="1 2">
    <name type="scientific">Pistacia atlantica</name>
    <dbReference type="NCBI Taxonomy" id="434234"/>
    <lineage>
        <taxon>Eukaryota</taxon>
        <taxon>Viridiplantae</taxon>
        <taxon>Streptophyta</taxon>
        <taxon>Embryophyta</taxon>
        <taxon>Tracheophyta</taxon>
        <taxon>Spermatophyta</taxon>
        <taxon>Magnoliopsida</taxon>
        <taxon>eudicotyledons</taxon>
        <taxon>Gunneridae</taxon>
        <taxon>Pentapetalae</taxon>
        <taxon>rosids</taxon>
        <taxon>malvids</taxon>
        <taxon>Sapindales</taxon>
        <taxon>Anacardiaceae</taxon>
        <taxon>Pistacia</taxon>
    </lineage>
</organism>
<protein>
    <submittedName>
        <fullName evidence="1">Uncharacterized protein</fullName>
    </submittedName>
</protein>
<reference evidence="2" key="1">
    <citation type="journal article" date="2023" name="G3 (Bethesda)">
        <title>Genome assembly and association tests identify interacting loci associated with vigor, precocity, and sex in interspecific pistachio rootstocks.</title>
        <authorList>
            <person name="Palmer W."/>
            <person name="Jacygrad E."/>
            <person name="Sagayaradj S."/>
            <person name="Cavanaugh K."/>
            <person name="Han R."/>
            <person name="Bertier L."/>
            <person name="Beede B."/>
            <person name="Kafkas S."/>
            <person name="Golino D."/>
            <person name="Preece J."/>
            <person name="Michelmore R."/>
        </authorList>
    </citation>
    <scope>NUCLEOTIDE SEQUENCE [LARGE SCALE GENOMIC DNA]</scope>
</reference>
<name>A0ACC1C045_9ROSI</name>
<dbReference type="EMBL" id="CM047898">
    <property type="protein sequence ID" value="KAJ0105449.1"/>
    <property type="molecule type" value="Genomic_DNA"/>
</dbReference>
<proteinExistence type="predicted"/>
<keyword evidence="2" id="KW-1185">Reference proteome</keyword>
<gene>
    <name evidence="1" type="ORF">Patl1_19658</name>
</gene>
<sequence length="104" mass="11900">MLLVRSHFCLDSCLGYLSQNLNPLTSFEVIKRLDNPRLAFGFLECSRVNLSLHHSFKTYHLLLRSLCESGLHDVAQVVTVVFDYVSDGHLPNSLMIKFFRVIVC</sequence>
<dbReference type="Proteomes" id="UP001164250">
    <property type="component" value="Chromosome 2"/>
</dbReference>
<evidence type="ECO:0000313" key="1">
    <source>
        <dbReference type="EMBL" id="KAJ0105449.1"/>
    </source>
</evidence>
<evidence type="ECO:0000313" key="2">
    <source>
        <dbReference type="Proteomes" id="UP001164250"/>
    </source>
</evidence>
<accession>A0ACC1C045</accession>
<comment type="caution">
    <text evidence="1">The sequence shown here is derived from an EMBL/GenBank/DDBJ whole genome shotgun (WGS) entry which is preliminary data.</text>
</comment>